<dbReference type="Gene3D" id="1.20.1070.10">
    <property type="entry name" value="Rhodopsin 7-helix transmembrane proteins"/>
    <property type="match status" value="2"/>
</dbReference>
<dbReference type="GO" id="GO:0008528">
    <property type="term" value="F:G protein-coupled peptide receptor activity"/>
    <property type="evidence" value="ECO:0007669"/>
    <property type="project" value="TreeGrafter"/>
</dbReference>
<evidence type="ECO:0000256" key="6">
    <source>
        <dbReference type="SAM" id="Phobius"/>
    </source>
</evidence>
<proteinExistence type="predicted"/>
<keyword evidence="9" id="KW-1185">Reference proteome</keyword>
<reference evidence="8" key="1">
    <citation type="submission" date="2019-05" db="EMBL/GenBank/DDBJ databases">
        <title>Annotation for the trematode Fasciolopsis buski.</title>
        <authorList>
            <person name="Choi Y.-J."/>
        </authorList>
    </citation>
    <scope>NUCLEOTIDE SEQUENCE</scope>
    <source>
        <strain evidence="8">HT</strain>
        <tissue evidence="8">Whole worm</tissue>
    </source>
</reference>
<gene>
    <name evidence="8" type="ORF">FBUS_01422</name>
</gene>
<evidence type="ECO:0000256" key="1">
    <source>
        <dbReference type="ARBA" id="ARBA00004141"/>
    </source>
</evidence>
<dbReference type="GO" id="GO:0007166">
    <property type="term" value="P:cell surface receptor signaling pathway"/>
    <property type="evidence" value="ECO:0007669"/>
    <property type="project" value="InterPro"/>
</dbReference>
<comment type="subcellular location">
    <subcellularLocation>
        <location evidence="1">Membrane</location>
        <topology evidence="1">Multi-pass membrane protein</topology>
    </subcellularLocation>
</comment>
<keyword evidence="3 6" id="KW-1133">Transmembrane helix</keyword>
<organism evidence="8 9">
    <name type="scientific">Fasciolopsis buskii</name>
    <dbReference type="NCBI Taxonomy" id="27845"/>
    <lineage>
        <taxon>Eukaryota</taxon>
        <taxon>Metazoa</taxon>
        <taxon>Spiralia</taxon>
        <taxon>Lophotrochozoa</taxon>
        <taxon>Platyhelminthes</taxon>
        <taxon>Trematoda</taxon>
        <taxon>Digenea</taxon>
        <taxon>Plagiorchiida</taxon>
        <taxon>Echinostomata</taxon>
        <taxon>Echinostomatoidea</taxon>
        <taxon>Fasciolidae</taxon>
        <taxon>Fasciolopsis</taxon>
    </lineage>
</organism>
<accession>A0A8E0RYM3</accession>
<keyword evidence="4 6" id="KW-0472">Membrane</keyword>
<evidence type="ECO:0000256" key="4">
    <source>
        <dbReference type="ARBA" id="ARBA00023136"/>
    </source>
</evidence>
<evidence type="ECO:0000256" key="3">
    <source>
        <dbReference type="ARBA" id="ARBA00022989"/>
    </source>
</evidence>
<dbReference type="InterPro" id="IPR017981">
    <property type="entry name" value="GPCR_2-like_7TM"/>
</dbReference>
<feature type="compositionally biased region" description="Basic and acidic residues" evidence="5">
    <location>
        <begin position="636"/>
        <end position="650"/>
    </location>
</feature>
<dbReference type="PRINTS" id="PR00249">
    <property type="entry name" value="GPCRSECRETIN"/>
</dbReference>
<protein>
    <recommendedName>
        <fullName evidence="7">G-protein coupled receptors family 2 profile 2 domain-containing protein</fullName>
    </recommendedName>
</protein>
<evidence type="ECO:0000313" key="9">
    <source>
        <dbReference type="Proteomes" id="UP000728185"/>
    </source>
</evidence>
<evidence type="ECO:0000256" key="5">
    <source>
        <dbReference type="SAM" id="MobiDB-lite"/>
    </source>
</evidence>
<dbReference type="PANTHER" id="PTHR45620">
    <property type="entry name" value="PDF RECEPTOR-LIKE PROTEIN-RELATED"/>
    <property type="match status" value="1"/>
</dbReference>
<dbReference type="GO" id="GO:0005886">
    <property type="term" value="C:plasma membrane"/>
    <property type="evidence" value="ECO:0007669"/>
    <property type="project" value="TreeGrafter"/>
</dbReference>
<comment type="caution">
    <text evidence="8">The sequence shown here is derived from an EMBL/GenBank/DDBJ whole genome shotgun (WGS) entry which is preliminary data.</text>
</comment>
<feature type="domain" description="G-protein coupled receptors family 2 profile 2" evidence="7">
    <location>
        <begin position="1"/>
        <end position="315"/>
    </location>
</feature>
<evidence type="ECO:0000256" key="2">
    <source>
        <dbReference type="ARBA" id="ARBA00022692"/>
    </source>
</evidence>
<sequence>MFVEGFYLFLVVYYTYRAEEVAFHWFALIGWGIPGVLAVVRIIVDAIKNPLKLWVLEGCDRYLVTIPVLSMLGLNALFLIAILYALSGKLRRSFTPAGIIATPPPSIRLERIGHQSPDTRPLPGACARLSCPPMLPLSSSEIYHHRHHPSTNDELTSGNSSNNRSRITSAILLRLSLRRSLDLVAQGGQRTCRPNRSASDSGCTKFRRAEVQSNMCFSGAKVRQKLSPNPLSNQSRTNSSLGNRIRLGKIVNRVNARDFVKTVKAGLMLMPLLGLPEIIFITPYHPSLKPAFDLITAFLRSTQGFWVSLLYCFLTHEVQQQLANRKHVFSVRSSIRPNQSWPPLLRQQSPCTQGSTLLDLFDHQSILNVFLIRQRQNVTREYFIASGDILKREGLDASPFIVEFAKFRNTKLYDRTPVRGMRYIVVRCNRDGALTSVKRRLDSDKGFLEMEKYLYSYSPRYHVYEQIQNLFPEVKPTQDMVKSGVSECSFRREFQVILVERHLEPMFREPSCPDLDVQKISAWENTEEGRAGFRKHLNERITDWVWILNREKRHYDWVIFQAKMESSSFLKGANNSKFGDSFLGNSSKLLSAKMNLEERTKYSPLFGDSKSINQTKNDGEQVADDGREQVGDDSDKDGKNEDNKSDESNQDKSLLNQPSISPEFSRSIIRIIYRGTRAMVRLQLLTEMYIHMFNEAPDYFAE</sequence>
<dbReference type="Proteomes" id="UP000728185">
    <property type="component" value="Unassembled WGS sequence"/>
</dbReference>
<feature type="transmembrane region" description="Helical" evidence="6">
    <location>
        <begin position="21"/>
        <end position="44"/>
    </location>
</feature>
<dbReference type="OrthoDB" id="6022368at2759"/>
<feature type="transmembrane region" description="Helical" evidence="6">
    <location>
        <begin position="64"/>
        <end position="86"/>
    </location>
</feature>
<dbReference type="InterPro" id="IPR050332">
    <property type="entry name" value="GPCR_2"/>
</dbReference>
<dbReference type="EMBL" id="LUCM01006287">
    <property type="protein sequence ID" value="KAA0191510.1"/>
    <property type="molecule type" value="Genomic_DNA"/>
</dbReference>
<keyword evidence="2 6" id="KW-0812">Transmembrane</keyword>
<dbReference type="GO" id="GO:0007188">
    <property type="term" value="P:adenylate cyclase-modulating G protein-coupled receptor signaling pathway"/>
    <property type="evidence" value="ECO:0007669"/>
    <property type="project" value="TreeGrafter"/>
</dbReference>
<dbReference type="AlphaFoldDB" id="A0A8E0RYM3"/>
<name>A0A8E0RYM3_9TREM</name>
<dbReference type="InterPro" id="IPR000832">
    <property type="entry name" value="GPCR_2_secretin-like"/>
</dbReference>
<feature type="region of interest" description="Disordered" evidence="5">
    <location>
        <begin position="605"/>
        <end position="659"/>
    </location>
</feature>
<evidence type="ECO:0000313" key="8">
    <source>
        <dbReference type="EMBL" id="KAA0191510.1"/>
    </source>
</evidence>
<dbReference type="PROSITE" id="PS50261">
    <property type="entry name" value="G_PROTEIN_RECEP_F2_4"/>
    <property type="match status" value="1"/>
</dbReference>
<dbReference type="Pfam" id="PF00002">
    <property type="entry name" value="7tm_2"/>
    <property type="match status" value="1"/>
</dbReference>
<evidence type="ECO:0000259" key="7">
    <source>
        <dbReference type="PROSITE" id="PS50261"/>
    </source>
</evidence>